<dbReference type="EMBL" id="JACIER010000005">
    <property type="protein sequence ID" value="MBB4043812.1"/>
    <property type="molecule type" value="Genomic_DNA"/>
</dbReference>
<dbReference type="AlphaFoldDB" id="A0A840D5U9"/>
<gene>
    <name evidence="1" type="ORF">GGR06_001598</name>
</gene>
<comment type="caution">
    <text evidence="1">The sequence shown here is derived from an EMBL/GenBank/DDBJ whole genome shotgun (WGS) entry which is preliminary data.</text>
</comment>
<keyword evidence="2" id="KW-1185">Reference proteome</keyword>
<organism evidence="1 2">
    <name type="scientific">Bacteroides reticulotermitis</name>
    <dbReference type="NCBI Taxonomy" id="1133319"/>
    <lineage>
        <taxon>Bacteria</taxon>
        <taxon>Pseudomonadati</taxon>
        <taxon>Bacteroidota</taxon>
        <taxon>Bacteroidia</taxon>
        <taxon>Bacteroidales</taxon>
        <taxon>Bacteroidaceae</taxon>
        <taxon>Bacteroides</taxon>
    </lineage>
</organism>
<proteinExistence type="predicted"/>
<protein>
    <submittedName>
        <fullName evidence="1">Uncharacterized protein</fullName>
    </submittedName>
</protein>
<reference evidence="1" key="1">
    <citation type="submission" date="2020-08" db="EMBL/GenBank/DDBJ databases">
        <title>Genomic Encyclopedia of Type Strains, Phase IV (KMG-IV): sequencing the most valuable type-strain genomes for metagenomic binning, comparative biology and taxonomic classification.</title>
        <authorList>
            <person name="Goeker M."/>
        </authorList>
    </citation>
    <scope>NUCLEOTIDE SEQUENCE [LARGE SCALE GENOMIC DNA]</scope>
    <source>
        <strain evidence="1">DSM 105720</strain>
    </source>
</reference>
<name>A0A840D5U9_9BACE</name>
<dbReference type="Proteomes" id="UP000560658">
    <property type="component" value="Unassembled WGS sequence"/>
</dbReference>
<sequence length="58" mass="6782">MQEPLSQSFLRDNLTYAELMHICGALLFRVLRGVWKTQMRDGSIKREVLRNHLPIIAD</sequence>
<evidence type="ECO:0000313" key="2">
    <source>
        <dbReference type="Proteomes" id="UP000560658"/>
    </source>
</evidence>
<evidence type="ECO:0000313" key="1">
    <source>
        <dbReference type="EMBL" id="MBB4043812.1"/>
    </source>
</evidence>
<accession>A0A840D5U9</accession>